<dbReference type="InterPro" id="IPR000253">
    <property type="entry name" value="FHA_dom"/>
</dbReference>
<dbReference type="PANTHER" id="PTHR23308">
    <property type="entry name" value="NUCLEAR INHIBITOR OF PROTEIN PHOSPHATASE-1"/>
    <property type="match status" value="1"/>
</dbReference>
<protein>
    <submittedName>
        <fullName evidence="4">FHA domain-containing protein</fullName>
    </submittedName>
</protein>
<sequence length="168" mass="18184">MSDQVPNPAAAAESEPEPTAQLSDSTITLSSIGALDEAYNAAGTSQDVRNIVNGLPKGSGLLVVRTMAGEGERFLLDRDQIRAGRSEKADIFLNDVTVSRRHSEFVRVGDNYEIRDAGSLNGTYINRDRVDSYTLRTGDEIQIGKYRMVFYISPLSLPSSGTAPQSGQ</sequence>
<dbReference type="Gene3D" id="2.60.200.20">
    <property type="match status" value="1"/>
</dbReference>
<evidence type="ECO:0000313" key="4">
    <source>
        <dbReference type="EMBL" id="XBH22842.1"/>
    </source>
</evidence>
<dbReference type="PROSITE" id="PS50006">
    <property type="entry name" value="FHA_DOMAIN"/>
    <property type="match status" value="1"/>
</dbReference>
<feature type="domain" description="FHA" evidence="3">
    <location>
        <begin position="81"/>
        <end position="130"/>
    </location>
</feature>
<feature type="compositionally biased region" description="Low complexity" evidence="2">
    <location>
        <begin position="8"/>
        <end position="20"/>
    </location>
</feature>
<reference evidence="4" key="1">
    <citation type="submission" date="2024-02" db="EMBL/GenBank/DDBJ databases">
        <title>Tomenella chthoni gen. nov. sp. nov., a member of the family Jonesiaceae isolated from bat guano.</title>
        <authorList>
            <person name="Miller S.L."/>
            <person name="King J."/>
            <person name="Sankaranarayanan K."/>
            <person name="Lawson P.A."/>
        </authorList>
    </citation>
    <scope>NUCLEOTIDE SEQUENCE</scope>
    <source>
        <strain evidence="4">BS-20</strain>
    </source>
</reference>
<dbReference type="SMART" id="SM00240">
    <property type="entry name" value="FHA"/>
    <property type="match status" value="1"/>
</dbReference>
<accession>A0AAU7DZY6</accession>
<evidence type="ECO:0000259" key="3">
    <source>
        <dbReference type="PROSITE" id="PS50006"/>
    </source>
</evidence>
<evidence type="ECO:0000256" key="1">
    <source>
        <dbReference type="ARBA" id="ARBA00022553"/>
    </source>
</evidence>
<name>A0AAU7DZY6_9MICO</name>
<evidence type="ECO:0000256" key="2">
    <source>
        <dbReference type="SAM" id="MobiDB-lite"/>
    </source>
</evidence>
<organism evidence="4">
    <name type="scientific">Jonesiaceae bacterium BS-20</name>
    <dbReference type="NCBI Taxonomy" id="3120821"/>
    <lineage>
        <taxon>Bacteria</taxon>
        <taxon>Bacillati</taxon>
        <taxon>Actinomycetota</taxon>
        <taxon>Actinomycetes</taxon>
        <taxon>Micrococcales</taxon>
        <taxon>Jonesiaceae</taxon>
    </lineage>
</organism>
<dbReference type="EMBL" id="CP146203">
    <property type="protein sequence ID" value="XBH22842.1"/>
    <property type="molecule type" value="Genomic_DNA"/>
</dbReference>
<dbReference type="InterPro" id="IPR008984">
    <property type="entry name" value="SMAD_FHA_dom_sf"/>
</dbReference>
<feature type="region of interest" description="Disordered" evidence="2">
    <location>
        <begin position="1"/>
        <end position="23"/>
    </location>
</feature>
<dbReference type="InterPro" id="IPR050923">
    <property type="entry name" value="Cell_Proc_Reg/RNA_Proc"/>
</dbReference>
<proteinExistence type="predicted"/>
<dbReference type="AlphaFoldDB" id="A0AAU7DZY6"/>
<dbReference type="SUPFAM" id="SSF49879">
    <property type="entry name" value="SMAD/FHA domain"/>
    <property type="match status" value="1"/>
</dbReference>
<gene>
    <name evidence="4" type="ORF">V5R04_06405</name>
</gene>
<keyword evidence="1" id="KW-0597">Phosphoprotein</keyword>
<dbReference type="Pfam" id="PF00498">
    <property type="entry name" value="FHA"/>
    <property type="match status" value="1"/>
</dbReference>